<dbReference type="InterPro" id="IPR025683">
    <property type="entry name" value="Protein_beta"/>
</dbReference>
<dbReference type="EMBL" id="FNEH01000021">
    <property type="protein sequence ID" value="SDI97418.1"/>
    <property type="molecule type" value="Genomic_DNA"/>
</dbReference>
<protein>
    <submittedName>
        <fullName evidence="1">Beta protein</fullName>
    </submittedName>
</protein>
<name>A0A1G8PYH1_9FIRM</name>
<evidence type="ECO:0000313" key="2">
    <source>
        <dbReference type="Proteomes" id="UP000198945"/>
    </source>
</evidence>
<evidence type="ECO:0000313" key="1">
    <source>
        <dbReference type="EMBL" id="SDI97418.1"/>
    </source>
</evidence>
<sequence>MEQITLPKGSLNTLTSIIDSIINEFELNKYNSMIITGSSFPETLSGIQAWSIIKNPRKEFIIWQELREKYPDLIFGDYVSDDPKDPSFNHKVIIIPTIRYTYNENWYIFRGEHDEDKPYDYSQFHKLSQDLVDHHIYCGKDFSWSDKRINNIANTKCKNTNCNHGNAESWVQIAVNHHISFVVNQLQEFF</sequence>
<dbReference type="AlphaFoldDB" id="A0A1G8PYH1"/>
<dbReference type="Proteomes" id="UP000198945">
    <property type="component" value="Unassembled WGS sequence"/>
</dbReference>
<organism evidence="1 2">
    <name type="scientific">Halanaerobium congolense</name>
    <dbReference type="NCBI Taxonomy" id="54121"/>
    <lineage>
        <taxon>Bacteria</taxon>
        <taxon>Bacillati</taxon>
        <taxon>Bacillota</taxon>
        <taxon>Clostridia</taxon>
        <taxon>Halanaerobiales</taxon>
        <taxon>Halanaerobiaceae</taxon>
        <taxon>Halanaerobium</taxon>
    </lineage>
</organism>
<accession>A0A1G8PYH1</accession>
<gene>
    <name evidence="1" type="ORF">SAMN04515654_12170</name>
</gene>
<dbReference type="Pfam" id="PF14350">
    <property type="entry name" value="Beta_protein"/>
    <property type="match status" value="1"/>
</dbReference>
<proteinExistence type="predicted"/>
<reference evidence="1 2" key="1">
    <citation type="submission" date="2016-10" db="EMBL/GenBank/DDBJ databases">
        <authorList>
            <person name="de Groot N.N."/>
        </authorList>
    </citation>
    <scope>NUCLEOTIDE SEQUENCE [LARGE SCALE GENOMIC DNA]</scope>
    <source>
        <strain evidence="1 2">WG7</strain>
    </source>
</reference>